<dbReference type="OrthoDB" id="329240at2157"/>
<dbReference type="RefSeq" id="WP_089385160.1">
    <property type="nucleotide sequence ID" value="NZ_FZNQ01000012.1"/>
</dbReference>
<evidence type="ECO:0008006" key="3">
    <source>
        <dbReference type="Google" id="ProtNLM"/>
    </source>
</evidence>
<keyword evidence="2" id="KW-1185">Reference proteome</keyword>
<organism evidence="1 2">
    <name type="scientific">Halorubrum vacuolatum</name>
    <name type="common">Natronobacterium vacuolatum</name>
    <dbReference type="NCBI Taxonomy" id="63740"/>
    <lineage>
        <taxon>Archaea</taxon>
        <taxon>Methanobacteriati</taxon>
        <taxon>Methanobacteriota</taxon>
        <taxon>Stenosarchaea group</taxon>
        <taxon>Halobacteria</taxon>
        <taxon>Halobacteriales</taxon>
        <taxon>Haloferacaceae</taxon>
        <taxon>Halorubrum</taxon>
    </lineage>
</organism>
<dbReference type="EMBL" id="FZNQ01000012">
    <property type="protein sequence ID" value="SNR52151.1"/>
    <property type="molecule type" value="Genomic_DNA"/>
</dbReference>
<evidence type="ECO:0000313" key="2">
    <source>
        <dbReference type="Proteomes" id="UP000198397"/>
    </source>
</evidence>
<dbReference type="Proteomes" id="UP000198397">
    <property type="component" value="Unassembled WGS sequence"/>
</dbReference>
<protein>
    <recommendedName>
        <fullName evidence="3">PH domain-containing protein</fullName>
    </recommendedName>
</protein>
<evidence type="ECO:0000313" key="1">
    <source>
        <dbReference type="EMBL" id="SNR52151.1"/>
    </source>
</evidence>
<reference evidence="1 2" key="1">
    <citation type="submission" date="2017-06" db="EMBL/GenBank/DDBJ databases">
        <authorList>
            <person name="Kim H.J."/>
            <person name="Triplett B.A."/>
        </authorList>
    </citation>
    <scope>NUCLEOTIDE SEQUENCE [LARGE SCALE GENOMIC DNA]</scope>
    <source>
        <strain evidence="1 2">DSM 8800</strain>
    </source>
</reference>
<proteinExistence type="predicted"/>
<accession>A0A238X0N6</accession>
<dbReference type="AlphaFoldDB" id="A0A238X0N6"/>
<name>A0A238X0N6_HALVU</name>
<sequence length="115" mass="12899">MSNSTDTPSGESIVECQFQNGSISVYDTYLTIERAKGSNYENKRIEMNEIYDVTHTSGIITGHIQIHQHGVEPDAGGFFTHPVDENTLYFQRAKRSCAEQARDAIIERMAGDRAE</sequence>
<gene>
    <name evidence="1" type="ORF">SAMN06264855_1124</name>
</gene>